<dbReference type="PANTHER" id="PTHR38436:SF1">
    <property type="entry name" value="ESTER CYCLASE"/>
    <property type="match status" value="1"/>
</dbReference>
<dbReference type="InterPro" id="IPR032710">
    <property type="entry name" value="NTF2-like_dom_sf"/>
</dbReference>
<proteinExistence type="predicted"/>
<comment type="caution">
    <text evidence="1">The sequence shown here is derived from an EMBL/GenBank/DDBJ whole genome shotgun (WGS) entry which is preliminary data.</text>
</comment>
<keyword evidence="2" id="KW-1185">Reference proteome</keyword>
<reference evidence="1 2" key="1">
    <citation type="submission" date="2020-04" db="EMBL/GenBank/DDBJ databases">
        <title>MicrobeNet Type strains.</title>
        <authorList>
            <person name="Nicholson A.C."/>
        </authorList>
    </citation>
    <scope>NUCLEOTIDE SEQUENCE [LARGE SCALE GENOMIC DNA]</scope>
    <source>
        <strain evidence="1 2">DSM 44445</strain>
    </source>
</reference>
<dbReference type="Gene3D" id="3.10.450.50">
    <property type="match status" value="1"/>
</dbReference>
<dbReference type="Pfam" id="PF07366">
    <property type="entry name" value="SnoaL"/>
    <property type="match status" value="1"/>
</dbReference>
<name>A0A7X6LW77_9NOCA</name>
<evidence type="ECO:0000313" key="2">
    <source>
        <dbReference type="Proteomes" id="UP000523447"/>
    </source>
</evidence>
<dbReference type="Proteomes" id="UP000523447">
    <property type="component" value="Unassembled WGS sequence"/>
</dbReference>
<evidence type="ECO:0000313" key="1">
    <source>
        <dbReference type="EMBL" id="NKY85706.1"/>
    </source>
</evidence>
<sequence length="141" mass="15969">MSEETNKAAIRHFLRVGDADTRDLAAIWAAFTPDCTFPTLAARSGRSTFTVDDYREFLLDYFRALPDATFTPEELIAEDERVWARITIRGTHSADLRGVPATHRRVEYTQLGMYTLRDGKICAARAVFDDLTLLRQIGGRI</sequence>
<dbReference type="EMBL" id="JAAXPE010000006">
    <property type="protein sequence ID" value="NKY85706.1"/>
    <property type="molecule type" value="Genomic_DNA"/>
</dbReference>
<dbReference type="InterPro" id="IPR009959">
    <property type="entry name" value="Cyclase_SnoaL-like"/>
</dbReference>
<accession>A0A7X6LW77</accession>
<dbReference type="AlphaFoldDB" id="A0A7X6LW77"/>
<dbReference type="GO" id="GO:0030638">
    <property type="term" value="P:polyketide metabolic process"/>
    <property type="evidence" value="ECO:0007669"/>
    <property type="project" value="InterPro"/>
</dbReference>
<dbReference type="SUPFAM" id="SSF54427">
    <property type="entry name" value="NTF2-like"/>
    <property type="match status" value="1"/>
</dbReference>
<dbReference type="RefSeq" id="WP_051032023.1">
    <property type="nucleotide sequence ID" value="NZ_CAWPHS010000056.1"/>
</dbReference>
<gene>
    <name evidence="1" type="ORF">HGA07_08720</name>
</gene>
<dbReference type="PANTHER" id="PTHR38436">
    <property type="entry name" value="POLYKETIDE CYCLASE SNOAL-LIKE DOMAIN"/>
    <property type="match status" value="1"/>
</dbReference>
<protein>
    <submittedName>
        <fullName evidence="1">Ester cyclase</fullName>
    </submittedName>
</protein>
<organism evidence="1 2">
    <name type="scientific">Nocardia veterana</name>
    <dbReference type="NCBI Taxonomy" id="132249"/>
    <lineage>
        <taxon>Bacteria</taxon>
        <taxon>Bacillati</taxon>
        <taxon>Actinomycetota</taxon>
        <taxon>Actinomycetes</taxon>
        <taxon>Mycobacteriales</taxon>
        <taxon>Nocardiaceae</taxon>
        <taxon>Nocardia</taxon>
    </lineage>
</organism>